<dbReference type="SMART" id="SM00347">
    <property type="entry name" value="HTH_MARR"/>
    <property type="match status" value="1"/>
</dbReference>
<dbReference type="Pfam" id="PF01047">
    <property type="entry name" value="MarR"/>
    <property type="match status" value="1"/>
</dbReference>
<comment type="caution">
    <text evidence="5">The sequence shown here is derived from an EMBL/GenBank/DDBJ whole genome shotgun (WGS) entry which is preliminary data.</text>
</comment>
<dbReference type="SUPFAM" id="SSF46785">
    <property type="entry name" value="Winged helix' DNA-binding domain"/>
    <property type="match status" value="1"/>
</dbReference>
<evidence type="ECO:0000313" key="6">
    <source>
        <dbReference type="Proteomes" id="UP000187172"/>
    </source>
</evidence>
<organism evidence="5 6">
    <name type="scientific">Paenibacillus rhizosphaerae</name>
    <dbReference type="NCBI Taxonomy" id="297318"/>
    <lineage>
        <taxon>Bacteria</taxon>
        <taxon>Bacillati</taxon>
        <taxon>Bacillota</taxon>
        <taxon>Bacilli</taxon>
        <taxon>Bacillales</taxon>
        <taxon>Paenibacillaceae</taxon>
        <taxon>Paenibacillus</taxon>
    </lineage>
</organism>
<keyword evidence="2" id="KW-0238">DNA-binding</keyword>
<dbReference type="AlphaFoldDB" id="A0A1R1DVH2"/>
<evidence type="ECO:0000256" key="1">
    <source>
        <dbReference type="ARBA" id="ARBA00023015"/>
    </source>
</evidence>
<dbReference type="InterPro" id="IPR011991">
    <property type="entry name" value="ArsR-like_HTH"/>
</dbReference>
<evidence type="ECO:0000256" key="3">
    <source>
        <dbReference type="ARBA" id="ARBA00023163"/>
    </source>
</evidence>
<dbReference type="InterPro" id="IPR036390">
    <property type="entry name" value="WH_DNA-bd_sf"/>
</dbReference>
<dbReference type="Proteomes" id="UP000187172">
    <property type="component" value="Unassembled WGS sequence"/>
</dbReference>
<evidence type="ECO:0000256" key="2">
    <source>
        <dbReference type="ARBA" id="ARBA00023125"/>
    </source>
</evidence>
<dbReference type="InterPro" id="IPR023187">
    <property type="entry name" value="Tscrpt_reg_MarR-type_CS"/>
</dbReference>
<dbReference type="PRINTS" id="PR00598">
    <property type="entry name" value="HTHMARR"/>
</dbReference>
<dbReference type="STRING" id="297318.BK138_35290"/>
<dbReference type="PROSITE" id="PS01117">
    <property type="entry name" value="HTH_MARR_1"/>
    <property type="match status" value="1"/>
</dbReference>
<sequence length="147" mass="16965">MSRNEQLFEVAAMFRSLLKSMSHEWNKNSAKQYNLTFPQFQVLYALKLRGPQKVSELAELLGLTSPAITSLTDKLLASGYVNRERAENDRRVVYTSITEQGMSTIGQIVEDQQEIITVFFEMLSEEDVQHLRRIFSLMLLNIDHHEA</sequence>
<gene>
    <name evidence="5" type="ORF">BK138_35290</name>
</gene>
<protein>
    <submittedName>
        <fullName evidence="5">MarR family transcriptional regulator</fullName>
    </submittedName>
</protein>
<feature type="domain" description="HTH marR-type" evidence="4">
    <location>
        <begin position="4"/>
        <end position="140"/>
    </location>
</feature>
<dbReference type="Gene3D" id="1.10.10.10">
    <property type="entry name" value="Winged helix-like DNA-binding domain superfamily/Winged helix DNA-binding domain"/>
    <property type="match status" value="1"/>
</dbReference>
<dbReference type="PANTHER" id="PTHR42756">
    <property type="entry name" value="TRANSCRIPTIONAL REGULATOR, MARR"/>
    <property type="match status" value="1"/>
</dbReference>
<keyword evidence="6" id="KW-1185">Reference proteome</keyword>
<dbReference type="EMBL" id="MRTP01000029">
    <property type="protein sequence ID" value="OMF43603.1"/>
    <property type="molecule type" value="Genomic_DNA"/>
</dbReference>
<dbReference type="PANTHER" id="PTHR42756:SF1">
    <property type="entry name" value="TRANSCRIPTIONAL REPRESSOR OF EMRAB OPERON"/>
    <property type="match status" value="1"/>
</dbReference>
<dbReference type="InterPro" id="IPR000835">
    <property type="entry name" value="HTH_MarR-typ"/>
</dbReference>
<evidence type="ECO:0000259" key="4">
    <source>
        <dbReference type="PROSITE" id="PS50995"/>
    </source>
</evidence>
<evidence type="ECO:0000313" key="5">
    <source>
        <dbReference type="EMBL" id="OMF43603.1"/>
    </source>
</evidence>
<keyword evidence="3" id="KW-0804">Transcription</keyword>
<keyword evidence="1" id="KW-0805">Transcription regulation</keyword>
<dbReference type="CDD" id="cd00090">
    <property type="entry name" value="HTH_ARSR"/>
    <property type="match status" value="1"/>
</dbReference>
<reference evidence="5 6" key="1">
    <citation type="submission" date="2016-11" db="EMBL/GenBank/DDBJ databases">
        <title>Paenibacillus species isolates.</title>
        <authorList>
            <person name="Beno S.M."/>
        </authorList>
    </citation>
    <scope>NUCLEOTIDE SEQUENCE [LARGE SCALE GENOMIC DNA]</scope>
    <source>
        <strain evidence="5 6">FSL R5-0378</strain>
    </source>
</reference>
<proteinExistence type="predicted"/>
<dbReference type="RefSeq" id="WP_076177067.1">
    <property type="nucleotide sequence ID" value="NZ_MRTP01000029.1"/>
</dbReference>
<accession>A0A1R1DVH2</accession>
<dbReference type="InterPro" id="IPR036388">
    <property type="entry name" value="WH-like_DNA-bd_sf"/>
</dbReference>
<dbReference type="GO" id="GO:0003677">
    <property type="term" value="F:DNA binding"/>
    <property type="evidence" value="ECO:0007669"/>
    <property type="project" value="UniProtKB-KW"/>
</dbReference>
<dbReference type="PROSITE" id="PS50995">
    <property type="entry name" value="HTH_MARR_2"/>
    <property type="match status" value="1"/>
</dbReference>
<dbReference type="GO" id="GO:0003700">
    <property type="term" value="F:DNA-binding transcription factor activity"/>
    <property type="evidence" value="ECO:0007669"/>
    <property type="project" value="InterPro"/>
</dbReference>
<name>A0A1R1DVH2_9BACL</name>